<dbReference type="PANTHER" id="PTHR30329:SF21">
    <property type="entry name" value="LIPOPROTEIN YIAD-RELATED"/>
    <property type="match status" value="1"/>
</dbReference>
<keyword evidence="3" id="KW-1133">Transmembrane helix</keyword>
<dbReference type="AlphaFoldDB" id="A0A1I0SUI1"/>
<proteinExistence type="predicted"/>
<protein>
    <submittedName>
        <fullName evidence="5">Outer membrane protein OmpA</fullName>
    </submittedName>
</protein>
<dbReference type="Pfam" id="PF00691">
    <property type="entry name" value="OmpA"/>
    <property type="match status" value="1"/>
</dbReference>
<evidence type="ECO:0000259" key="4">
    <source>
        <dbReference type="PROSITE" id="PS51123"/>
    </source>
</evidence>
<keyword evidence="1 3" id="KW-0472">Membrane</keyword>
<evidence type="ECO:0000313" key="6">
    <source>
        <dbReference type="Proteomes" id="UP000198836"/>
    </source>
</evidence>
<dbReference type="EMBL" id="FOJM01000003">
    <property type="protein sequence ID" value="SFA43180.1"/>
    <property type="molecule type" value="Genomic_DNA"/>
</dbReference>
<dbReference type="SUPFAM" id="SSF103088">
    <property type="entry name" value="OmpA-like"/>
    <property type="match status" value="1"/>
</dbReference>
<dbReference type="PANTHER" id="PTHR30329">
    <property type="entry name" value="STATOR ELEMENT OF FLAGELLAR MOTOR COMPLEX"/>
    <property type="match status" value="1"/>
</dbReference>
<dbReference type="RefSeq" id="WP_090981187.1">
    <property type="nucleotide sequence ID" value="NZ_FOJM01000003.1"/>
</dbReference>
<keyword evidence="3" id="KW-0812">Transmembrane</keyword>
<dbReference type="CDD" id="cd07185">
    <property type="entry name" value="OmpA_C-like"/>
    <property type="match status" value="1"/>
</dbReference>
<sequence>MAFDLNKNDGAETAPSKFDLSKGEIEKPAGRSQRWLIGLFGVLVVGGGIWYFATGKTDPAAKASIPDVSSNTASVLAPETPAKEKAGGMDTTAVTQVKSPAVKEDSISITRQNTAPAELPAKAIRGLNHTIPVTFVQGSSSFASVNETLIRRIVTYLIKNPAASVHIDGYASSDGPLALNQQVSQARADAFKNHLSALNIDASRISTTGKGIENPVASNHTASGRKKNRRVEITLL</sequence>
<dbReference type="STRING" id="332999.SAMN04488511_103273"/>
<dbReference type="PRINTS" id="PR01023">
    <property type="entry name" value="NAFLGMOTY"/>
</dbReference>
<evidence type="ECO:0000256" key="3">
    <source>
        <dbReference type="SAM" id="Phobius"/>
    </source>
</evidence>
<feature type="region of interest" description="Disordered" evidence="2">
    <location>
        <begin position="209"/>
        <end position="228"/>
    </location>
</feature>
<evidence type="ECO:0000313" key="5">
    <source>
        <dbReference type="EMBL" id="SFA43180.1"/>
    </source>
</evidence>
<evidence type="ECO:0000256" key="2">
    <source>
        <dbReference type="SAM" id="MobiDB-lite"/>
    </source>
</evidence>
<reference evidence="6" key="1">
    <citation type="submission" date="2016-10" db="EMBL/GenBank/DDBJ databases">
        <authorList>
            <person name="Varghese N."/>
            <person name="Submissions S."/>
        </authorList>
    </citation>
    <scope>NUCLEOTIDE SEQUENCE [LARGE SCALE GENOMIC DNA]</scope>
    <source>
        <strain evidence="6">DSM 18130</strain>
    </source>
</reference>
<evidence type="ECO:0000256" key="1">
    <source>
        <dbReference type="PROSITE-ProRule" id="PRU00473"/>
    </source>
</evidence>
<organism evidence="5 6">
    <name type="scientific">Pedobacter suwonensis</name>
    <dbReference type="NCBI Taxonomy" id="332999"/>
    <lineage>
        <taxon>Bacteria</taxon>
        <taxon>Pseudomonadati</taxon>
        <taxon>Bacteroidota</taxon>
        <taxon>Sphingobacteriia</taxon>
        <taxon>Sphingobacteriales</taxon>
        <taxon>Sphingobacteriaceae</taxon>
        <taxon>Pedobacter</taxon>
    </lineage>
</organism>
<dbReference type="PROSITE" id="PS51123">
    <property type="entry name" value="OMPA_2"/>
    <property type="match status" value="1"/>
</dbReference>
<dbReference type="Proteomes" id="UP000198836">
    <property type="component" value="Unassembled WGS sequence"/>
</dbReference>
<dbReference type="Gene3D" id="3.30.1330.60">
    <property type="entry name" value="OmpA-like domain"/>
    <property type="match status" value="1"/>
</dbReference>
<name>A0A1I0SUI1_9SPHI</name>
<feature type="transmembrane region" description="Helical" evidence="3">
    <location>
        <begin position="35"/>
        <end position="53"/>
    </location>
</feature>
<dbReference type="GO" id="GO:0016020">
    <property type="term" value="C:membrane"/>
    <property type="evidence" value="ECO:0007669"/>
    <property type="project" value="UniProtKB-UniRule"/>
</dbReference>
<accession>A0A1I0SUI1</accession>
<keyword evidence="6" id="KW-1185">Reference proteome</keyword>
<dbReference type="InterPro" id="IPR006665">
    <property type="entry name" value="OmpA-like"/>
</dbReference>
<dbReference type="OrthoDB" id="9782229at2"/>
<feature type="domain" description="OmpA-like" evidence="4">
    <location>
        <begin position="122"/>
        <end position="236"/>
    </location>
</feature>
<gene>
    <name evidence="5" type="ORF">SAMN04488511_103273</name>
</gene>
<dbReference type="InterPro" id="IPR036737">
    <property type="entry name" value="OmpA-like_sf"/>
</dbReference>
<dbReference type="InterPro" id="IPR050330">
    <property type="entry name" value="Bact_OuterMem_StrucFunc"/>
</dbReference>